<organism evidence="1 2">
    <name type="scientific">Daphnia sinensis</name>
    <dbReference type="NCBI Taxonomy" id="1820382"/>
    <lineage>
        <taxon>Eukaryota</taxon>
        <taxon>Metazoa</taxon>
        <taxon>Ecdysozoa</taxon>
        <taxon>Arthropoda</taxon>
        <taxon>Crustacea</taxon>
        <taxon>Branchiopoda</taxon>
        <taxon>Diplostraca</taxon>
        <taxon>Cladocera</taxon>
        <taxon>Anomopoda</taxon>
        <taxon>Daphniidae</taxon>
        <taxon>Daphnia</taxon>
        <taxon>Daphnia similis group</taxon>
    </lineage>
</organism>
<dbReference type="Proteomes" id="UP000820818">
    <property type="component" value="Linkage Group LG9"/>
</dbReference>
<comment type="caution">
    <text evidence="1">The sequence shown here is derived from an EMBL/GenBank/DDBJ whole genome shotgun (WGS) entry which is preliminary data.</text>
</comment>
<dbReference type="EMBL" id="WJBH02000009">
    <property type="protein sequence ID" value="KAI9553640.1"/>
    <property type="molecule type" value="Genomic_DNA"/>
</dbReference>
<gene>
    <name evidence="1" type="ORF">GHT06_021565</name>
</gene>
<name>A0AAD5L1Q0_9CRUS</name>
<sequence length="66" mass="7447">MIASRLGSMHTANAISVLKDTNGFNKVKAKFLRLLIGIGKLKLLKFCFGVFDINSLRRCFFDKTTH</sequence>
<proteinExistence type="predicted"/>
<evidence type="ECO:0000313" key="2">
    <source>
        <dbReference type="Proteomes" id="UP000820818"/>
    </source>
</evidence>
<protein>
    <submittedName>
        <fullName evidence="1">Uncharacterized protein</fullName>
    </submittedName>
</protein>
<accession>A0AAD5L1Q0</accession>
<dbReference type="AlphaFoldDB" id="A0AAD5L1Q0"/>
<evidence type="ECO:0000313" key="1">
    <source>
        <dbReference type="EMBL" id="KAI9553640.1"/>
    </source>
</evidence>
<keyword evidence="2" id="KW-1185">Reference proteome</keyword>
<reference evidence="1 2" key="1">
    <citation type="submission" date="2022-05" db="EMBL/GenBank/DDBJ databases">
        <title>A multi-omics perspective on studying reproductive biology in Daphnia sinensis.</title>
        <authorList>
            <person name="Jia J."/>
        </authorList>
    </citation>
    <scope>NUCLEOTIDE SEQUENCE [LARGE SCALE GENOMIC DNA]</scope>
    <source>
        <strain evidence="1 2">WSL</strain>
    </source>
</reference>